<dbReference type="KEGG" id="pfd:PFDG_04762"/>
<dbReference type="AlphaFoldDB" id="A0A0L7M8N2"/>
<organism evidence="3 4">
    <name type="scientific">Plasmodium falciparum (isolate Dd2)</name>
    <dbReference type="NCBI Taxonomy" id="57267"/>
    <lineage>
        <taxon>Eukaryota</taxon>
        <taxon>Sar</taxon>
        <taxon>Alveolata</taxon>
        <taxon>Apicomplexa</taxon>
        <taxon>Aconoidasida</taxon>
        <taxon>Haemosporida</taxon>
        <taxon>Plasmodiidae</taxon>
        <taxon>Plasmodium</taxon>
        <taxon>Plasmodium (Laverania)</taxon>
    </lineage>
</organism>
<evidence type="ECO:0000259" key="2">
    <source>
        <dbReference type="Pfam" id="PF03011"/>
    </source>
</evidence>
<protein>
    <recommendedName>
        <fullName evidence="2">Duffy-binding-like domain-containing protein</fullName>
    </recommendedName>
</protein>
<dbReference type="InterPro" id="IPR004258">
    <property type="entry name" value="DBL"/>
</dbReference>
<sequence>MKELLKRWLEYFLEDYNRIRKKIKLCTKKEDGCKCIKGCIEKWVQEKTKEWQKINDTYLEQYKNDDGNTLTNFLEQFQYRTEFKNAIKPCDGLDQFKTSCGLNSTDNSQNGNNNDLVLCLLNKLQKKISECKEQHSGQTQTPCDNSSLSGKESTLVEDVDDYEEQNPENKVEQPKFCPDMKEPKKENDEEVGTCGGDEEKKKVEDSVIEQKEEEAASAPEESPPLTPEAPKKEENVVPKPPPPPKNAESKPVMCWTTPLSYPPSCLLPSCGVLASVCCVTYFYLKVD</sequence>
<feature type="compositionally biased region" description="Basic and acidic residues" evidence="1">
    <location>
        <begin position="167"/>
        <end position="187"/>
    </location>
</feature>
<feature type="region of interest" description="Disordered" evidence="1">
    <location>
        <begin position="133"/>
        <end position="251"/>
    </location>
</feature>
<feature type="compositionally biased region" description="Acidic residues" evidence="1">
    <location>
        <begin position="155"/>
        <end position="166"/>
    </location>
</feature>
<feature type="domain" description="Duffy-binding-like" evidence="2">
    <location>
        <begin position="4"/>
        <end position="138"/>
    </location>
</feature>
<dbReference type="SUPFAM" id="SSF140924">
    <property type="entry name" value="Duffy binding domain-like"/>
    <property type="match status" value="1"/>
</dbReference>
<evidence type="ECO:0000313" key="3">
    <source>
        <dbReference type="EMBL" id="KOB89212.1"/>
    </source>
</evidence>
<dbReference type="Pfam" id="PF03011">
    <property type="entry name" value="PFEMP"/>
    <property type="match status" value="1"/>
</dbReference>
<feature type="compositionally biased region" description="Polar residues" evidence="1">
    <location>
        <begin position="136"/>
        <end position="152"/>
    </location>
</feature>
<reference evidence="4" key="2">
    <citation type="submission" date="2006-09" db="EMBL/GenBank/DDBJ databases">
        <title>The genome sequence of Plasmodium falciparum Dd2.</title>
        <authorList>
            <consortium name="The Broad Institute Genome Sequencing Platform"/>
            <person name="Birren B."/>
            <person name="Lander E."/>
            <person name="Galagan J."/>
            <person name="Nusbaum C."/>
            <person name="Devon K."/>
            <person name="Henn M."/>
            <person name="Jaffe D."/>
            <person name="Butler J."/>
            <person name="Alvarez P."/>
            <person name="Gnerre S."/>
            <person name="Grabherr M."/>
            <person name="Kleber M."/>
            <person name="Mauceli E."/>
            <person name="Brockman W."/>
            <person name="MacCallum I.A."/>
            <person name="Rounsley S."/>
            <person name="Young S."/>
            <person name="LaButti K."/>
            <person name="Pushparaj V."/>
            <person name="DeCaprio D."/>
            <person name="Crawford M."/>
            <person name="Koehrsen M."/>
            <person name="Engels R."/>
            <person name="Montgomery P."/>
            <person name="Pearson M."/>
            <person name="Howarth C."/>
            <person name="Larson L."/>
            <person name="Luoma S."/>
            <person name="White J."/>
            <person name="Kodira C."/>
            <person name="Zeng Q."/>
            <person name="O'Leary S."/>
            <person name="Yandava C."/>
            <person name="Alvarado L."/>
            <person name="Wirth D."/>
            <person name="Volkman S."/>
            <person name="Hartl D."/>
        </authorList>
    </citation>
    <scope>NUCLEOTIDE SEQUENCE [LARGE SCALE GENOMIC DNA]</scope>
</reference>
<name>A0A0L7M8N2_PLAF4</name>
<feature type="compositionally biased region" description="Basic and acidic residues" evidence="1">
    <location>
        <begin position="197"/>
        <end position="214"/>
    </location>
</feature>
<evidence type="ECO:0000256" key="1">
    <source>
        <dbReference type="SAM" id="MobiDB-lite"/>
    </source>
</evidence>
<gene>
    <name evidence="3" type="ORF">PFDG_04762</name>
</gene>
<dbReference type="Proteomes" id="UP000054282">
    <property type="component" value="Unassembled WGS sequence"/>
</dbReference>
<dbReference type="Gene3D" id="1.20.58.1930">
    <property type="match status" value="1"/>
</dbReference>
<reference evidence="4" key="1">
    <citation type="submission" date="2006-09" db="EMBL/GenBank/DDBJ databases">
        <title>Annotation of Plasmodium falciparum Dd2.</title>
        <authorList>
            <consortium name="The Broad Institute Genome Sequencing Platform"/>
            <person name="Volkman S.K."/>
            <person name="Neafsey D.E."/>
            <person name="Dash A.P."/>
            <person name="Chitnis C.E."/>
            <person name="Hartl D.L."/>
            <person name="Young S.K."/>
            <person name="Zeng Q."/>
            <person name="Koehrsen M."/>
            <person name="Alvarado L."/>
            <person name="Berlin A."/>
            <person name="Borenstein D."/>
            <person name="Chapman S.B."/>
            <person name="Chen Z."/>
            <person name="Engels R."/>
            <person name="Freedman E."/>
            <person name="Gellesch M."/>
            <person name="Goldberg J."/>
            <person name="Griggs A."/>
            <person name="Gujja S."/>
            <person name="Heilman E.R."/>
            <person name="Heiman D.I."/>
            <person name="Howarth C."/>
            <person name="Jen D."/>
            <person name="Larson L."/>
            <person name="Mehta T."/>
            <person name="Neiman D."/>
            <person name="Park D."/>
            <person name="Pearson M."/>
            <person name="Roberts A."/>
            <person name="Saif S."/>
            <person name="Shea T."/>
            <person name="Shenoy N."/>
            <person name="Sisk P."/>
            <person name="Stolte C."/>
            <person name="Sykes S."/>
            <person name="Walk T."/>
            <person name="White J."/>
            <person name="Yandava C."/>
            <person name="Haas B."/>
            <person name="Henn M.R."/>
            <person name="Nusbaum C."/>
            <person name="Birren B."/>
        </authorList>
    </citation>
    <scope>NUCLEOTIDE SEQUENCE [LARGE SCALE GENOMIC DNA]</scope>
</reference>
<proteinExistence type="predicted"/>
<dbReference type="OMA" id="CWTTPLS"/>
<accession>A0A0L7M8N2</accession>
<evidence type="ECO:0000313" key="4">
    <source>
        <dbReference type="Proteomes" id="UP000054282"/>
    </source>
</evidence>
<dbReference type="EMBL" id="GG702020">
    <property type="protein sequence ID" value="KOB89212.1"/>
    <property type="molecule type" value="Genomic_DNA"/>
</dbReference>